<dbReference type="AlphaFoldDB" id="A0A831RU01"/>
<evidence type="ECO:0000313" key="2">
    <source>
        <dbReference type="EMBL" id="HEC06007.1"/>
    </source>
</evidence>
<dbReference type="EMBL" id="DRLF01000148">
    <property type="protein sequence ID" value="HEC06007.1"/>
    <property type="molecule type" value="Genomic_DNA"/>
</dbReference>
<evidence type="ECO:0000256" key="1">
    <source>
        <dbReference type="SAM" id="SignalP"/>
    </source>
</evidence>
<organism evidence="2">
    <name type="scientific">Thiolapillus brandeum</name>
    <dbReference type="NCBI Taxonomy" id="1076588"/>
    <lineage>
        <taxon>Bacteria</taxon>
        <taxon>Pseudomonadati</taxon>
        <taxon>Pseudomonadota</taxon>
        <taxon>Gammaproteobacteria</taxon>
        <taxon>Chromatiales</taxon>
        <taxon>Sedimenticolaceae</taxon>
        <taxon>Thiolapillus</taxon>
    </lineage>
</organism>
<protein>
    <submittedName>
        <fullName evidence="2">Uncharacterized protein</fullName>
    </submittedName>
</protein>
<comment type="caution">
    <text evidence="2">The sequence shown here is derived from an EMBL/GenBank/DDBJ whole genome shotgun (WGS) entry which is preliminary data.</text>
</comment>
<sequence length="186" mass="21479">MKKIIQTFVLLLFIGPANASNWDNANPFVDMMRSMLDVFEMMQLYQDFSGQIGHSGNPSQYRKYMPAYPSTPSPPLSQGQVPDGSLDGAWASQNRILLAIKQQYARMYWARDQYRDFYLEVLPEHLRFKDATTGQVQDFEFRMQDNQLALRDKKDRVIQFFRLNTAGESPAPAPETAPNFWDPNVN</sequence>
<reference evidence="2" key="1">
    <citation type="journal article" date="2020" name="mSystems">
        <title>Genome- and Community-Level Interaction Insights into Carbon Utilization and Element Cycling Functions of Hydrothermarchaeota in Hydrothermal Sediment.</title>
        <authorList>
            <person name="Zhou Z."/>
            <person name="Liu Y."/>
            <person name="Xu W."/>
            <person name="Pan J."/>
            <person name="Luo Z.H."/>
            <person name="Li M."/>
        </authorList>
    </citation>
    <scope>NUCLEOTIDE SEQUENCE [LARGE SCALE GENOMIC DNA]</scope>
    <source>
        <strain evidence="2">HyVt-458</strain>
    </source>
</reference>
<gene>
    <name evidence="2" type="ORF">ENJ12_04115</name>
</gene>
<name>A0A831RU01_9GAMM</name>
<accession>A0A831RU01</accession>
<dbReference type="Proteomes" id="UP000886339">
    <property type="component" value="Unassembled WGS sequence"/>
</dbReference>
<proteinExistence type="predicted"/>
<keyword evidence="1" id="KW-0732">Signal</keyword>
<feature type="chain" id="PRO_5032833789" evidence="1">
    <location>
        <begin position="20"/>
        <end position="186"/>
    </location>
</feature>
<feature type="signal peptide" evidence="1">
    <location>
        <begin position="1"/>
        <end position="19"/>
    </location>
</feature>